<keyword evidence="2 3" id="KW-0802">TPR repeat</keyword>
<dbReference type="InterPro" id="IPR051685">
    <property type="entry name" value="Ycf3/AcsC/BcsC/TPR_MFPF"/>
</dbReference>
<dbReference type="Proteomes" id="UP000070675">
    <property type="component" value="Unassembled WGS sequence"/>
</dbReference>
<sequence length="484" mass="51284">MDQQAYKTAREAYQKGDWTSVVLALPAVKNSDELFGAADHLKGNALMKLGRFDEAAAAYSDALRDEAYGKRGALYCNQGRAFMAASRFQEAVAVLNLALQDTAYKTPYKAQLALGAAHLRLGNVREAGIAFRNAAIDEANPNPADALTSLGSCFMQLGRPIDAIEAYRTALDFSTPLANQNAIYAQLGDAYVAANRMSEALDAFNNATADKTLTLTPSQQAAYEAAQKAMTAITNRQPSETDALLQAAGYGGTGSYDPLDPLGKSGEMMPSPEDTGFFSVSESELIAAEKDNKKVRRKHRHWGRKILITLFVLLLLAAAAGCFAFYKGYGYPTQESIATQLFSSPVSEEKIKPLLATALSDDARNEIMALLPESSKVSISGVDRSMSSSKVHLTATLPQGGTQDFIVEFVRDGISWKVSAVKPQYASELKNSSAISSNSSSSSEAESSSEAGSSQQGGSSDAGSPSQGGSSQQGGTSDASSSSR</sequence>
<feature type="region of interest" description="Disordered" evidence="4">
    <location>
        <begin position="429"/>
        <end position="484"/>
    </location>
</feature>
<protein>
    <submittedName>
        <fullName evidence="6">Tetratricopeptide repeat protein</fullName>
    </submittedName>
</protein>
<dbReference type="EMBL" id="LSCR01000002">
    <property type="protein sequence ID" value="KXB35514.1"/>
    <property type="molecule type" value="Genomic_DNA"/>
</dbReference>
<keyword evidence="5" id="KW-0472">Membrane</keyword>
<evidence type="ECO:0000256" key="2">
    <source>
        <dbReference type="ARBA" id="ARBA00022803"/>
    </source>
</evidence>
<dbReference type="STRING" id="1393034.HMPREF3192_00164"/>
<dbReference type="OrthoDB" id="3176473at2"/>
<dbReference type="Pfam" id="PF13432">
    <property type="entry name" value="TPR_16"/>
    <property type="match status" value="2"/>
</dbReference>
<reference evidence="7" key="1">
    <citation type="submission" date="2016-01" db="EMBL/GenBank/DDBJ databases">
        <authorList>
            <person name="Mitreva M."/>
            <person name="Pepin K.H."/>
            <person name="Mihindukulasuriya K.A."/>
            <person name="Fulton R."/>
            <person name="Fronick C."/>
            <person name="O'Laughlin M."/>
            <person name="Miner T."/>
            <person name="Herter B."/>
            <person name="Rosa B.A."/>
            <person name="Cordes M."/>
            <person name="Tomlinson C."/>
            <person name="Wollam A."/>
            <person name="Palsikar V.B."/>
            <person name="Mardis E.R."/>
            <person name="Wilson R.K."/>
        </authorList>
    </citation>
    <scope>NUCLEOTIDE SEQUENCE [LARGE SCALE GENOMIC DNA]</scope>
    <source>
        <strain evidence="7">DNF00019</strain>
    </source>
</reference>
<evidence type="ECO:0000256" key="1">
    <source>
        <dbReference type="ARBA" id="ARBA00022737"/>
    </source>
</evidence>
<dbReference type="AlphaFoldDB" id="A0A133XX79"/>
<keyword evidence="1" id="KW-0677">Repeat</keyword>
<dbReference type="SUPFAM" id="SSF48452">
    <property type="entry name" value="TPR-like"/>
    <property type="match status" value="1"/>
</dbReference>
<feature type="repeat" description="TPR" evidence="3">
    <location>
        <begin position="144"/>
        <end position="177"/>
    </location>
</feature>
<feature type="compositionally biased region" description="Low complexity" evidence="4">
    <location>
        <begin position="432"/>
        <end position="484"/>
    </location>
</feature>
<evidence type="ECO:0000313" key="7">
    <source>
        <dbReference type="Proteomes" id="UP000070675"/>
    </source>
</evidence>
<evidence type="ECO:0000256" key="5">
    <source>
        <dbReference type="SAM" id="Phobius"/>
    </source>
</evidence>
<dbReference type="InterPro" id="IPR019734">
    <property type="entry name" value="TPR_rpt"/>
</dbReference>
<dbReference type="InterPro" id="IPR011990">
    <property type="entry name" value="TPR-like_helical_dom_sf"/>
</dbReference>
<proteinExistence type="predicted"/>
<dbReference type="RefSeq" id="WP_066304498.1">
    <property type="nucleotide sequence ID" value="NZ_KQ959484.1"/>
</dbReference>
<feature type="transmembrane region" description="Helical" evidence="5">
    <location>
        <begin position="306"/>
        <end position="326"/>
    </location>
</feature>
<dbReference type="PROSITE" id="PS50005">
    <property type="entry name" value="TPR"/>
    <property type="match status" value="1"/>
</dbReference>
<comment type="caution">
    <text evidence="6">The sequence shown here is derived from an EMBL/GenBank/DDBJ whole genome shotgun (WGS) entry which is preliminary data.</text>
</comment>
<accession>A0A133XX79</accession>
<keyword evidence="5" id="KW-1133">Transmembrane helix</keyword>
<dbReference type="Gene3D" id="1.25.40.10">
    <property type="entry name" value="Tetratricopeptide repeat domain"/>
    <property type="match status" value="2"/>
</dbReference>
<keyword evidence="7" id="KW-1185">Reference proteome</keyword>
<dbReference type="SMART" id="SM00028">
    <property type="entry name" value="TPR"/>
    <property type="match status" value="5"/>
</dbReference>
<dbReference type="PANTHER" id="PTHR44943">
    <property type="entry name" value="CELLULOSE SYNTHASE OPERON PROTEIN C"/>
    <property type="match status" value="1"/>
</dbReference>
<gene>
    <name evidence="6" type="ORF">HMPREF3192_00164</name>
</gene>
<evidence type="ECO:0000313" key="6">
    <source>
        <dbReference type="EMBL" id="KXB35514.1"/>
    </source>
</evidence>
<organism evidence="6 7">
    <name type="scientific">Atopobium deltae</name>
    <dbReference type="NCBI Taxonomy" id="1393034"/>
    <lineage>
        <taxon>Bacteria</taxon>
        <taxon>Bacillati</taxon>
        <taxon>Actinomycetota</taxon>
        <taxon>Coriobacteriia</taxon>
        <taxon>Coriobacteriales</taxon>
        <taxon>Atopobiaceae</taxon>
        <taxon>Atopobium</taxon>
    </lineage>
</organism>
<evidence type="ECO:0000256" key="4">
    <source>
        <dbReference type="SAM" id="MobiDB-lite"/>
    </source>
</evidence>
<keyword evidence="5" id="KW-0812">Transmembrane</keyword>
<name>A0A133XX79_9ACTN</name>
<dbReference type="PANTHER" id="PTHR44943:SF8">
    <property type="entry name" value="TPR REPEAT-CONTAINING PROTEIN MJ0263"/>
    <property type="match status" value="1"/>
</dbReference>
<evidence type="ECO:0000256" key="3">
    <source>
        <dbReference type="PROSITE-ProRule" id="PRU00339"/>
    </source>
</evidence>
<dbReference type="PATRIC" id="fig|1393034.3.peg.158"/>